<dbReference type="InterPro" id="IPR013520">
    <property type="entry name" value="Ribonucl_H"/>
</dbReference>
<evidence type="ECO:0000256" key="2">
    <source>
        <dbReference type="ARBA" id="ARBA00022801"/>
    </source>
</evidence>
<evidence type="ECO:0000256" key="3">
    <source>
        <dbReference type="ARBA" id="ARBA00022839"/>
    </source>
</evidence>
<protein>
    <submittedName>
        <fullName evidence="6">DEDDh family exonuclease</fullName>
    </submittedName>
</protein>
<dbReference type="SUPFAM" id="SSF53098">
    <property type="entry name" value="Ribonuclease H-like"/>
    <property type="match status" value="1"/>
</dbReference>
<keyword evidence="7" id="KW-1185">Reference proteome</keyword>
<dbReference type="Pfam" id="PF00533">
    <property type="entry name" value="BRCT"/>
    <property type="match status" value="1"/>
</dbReference>
<reference evidence="7" key="1">
    <citation type="journal article" date="2019" name="Int. J. Syst. Evol. Microbiol.">
        <title>The Global Catalogue of Microorganisms (GCM) 10K type strain sequencing project: providing services to taxonomists for standard genome sequencing and annotation.</title>
        <authorList>
            <consortium name="The Broad Institute Genomics Platform"/>
            <consortium name="The Broad Institute Genome Sequencing Center for Infectious Disease"/>
            <person name="Wu L."/>
            <person name="Ma J."/>
        </authorList>
    </citation>
    <scope>NUCLEOTIDE SEQUENCE [LARGE SCALE GENOMIC DNA]</scope>
    <source>
        <strain evidence="7">JCM 15478</strain>
    </source>
</reference>
<dbReference type="RefSeq" id="WP_344530085.1">
    <property type="nucleotide sequence ID" value="NZ_BAAAPE010000010.1"/>
</dbReference>
<name>A0ABP5HNI6_9ACTN</name>
<dbReference type="InterPro" id="IPR001357">
    <property type="entry name" value="BRCT_dom"/>
</dbReference>
<feature type="region of interest" description="Disordered" evidence="4">
    <location>
        <begin position="223"/>
        <end position="272"/>
    </location>
</feature>
<dbReference type="SMART" id="SM00292">
    <property type="entry name" value="BRCT"/>
    <property type="match status" value="1"/>
</dbReference>
<dbReference type="CDD" id="cd06127">
    <property type="entry name" value="DEDDh"/>
    <property type="match status" value="1"/>
</dbReference>
<dbReference type="NCBIfam" id="TIGR00573">
    <property type="entry name" value="dnaq"/>
    <property type="match status" value="1"/>
</dbReference>
<evidence type="ECO:0000256" key="1">
    <source>
        <dbReference type="ARBA" id="ARBA00022722"/>
    </source>
</evidence>
<evidence type="ECO:0000256" key="4">
    <source>
        <dbReference type="SAM" id="MobiDB-lite"/>
    </source>
</evidence>
<evidence type="ECO:0000313" key="7">
    <source>
        <dbReference type="Proteomes" id="UP001500016"/>
    </source>
</evidence>
<keyword evidence="3 6" id="KW-0269">Exonuclease</keyword>
<evidence type="ECO:0000313" key="6">
    <source>
        <dbReference type="EMBL" id="GAA2081374.1"/>
    </source>
</evidence>
<dbReference type="InterPro" id="IPR012337">
    <property type="entry name" value="RNaseH-like_sf"/>
</dbReference>
<keyword evidence="2" id="KW-0378">Hydrolase</keyword>
<dbReference type="Gene3D" id="3.30.420.10">
    <property type="entry name" value="Ribonuclease H-like superfamily/Ribonuclease H"/>
    <property type="match status" value="1"/>
</dbReference>
<evidence type="ECO:0000259" key="5">
    <source>
        <dbReference type="PROSITE" id="PS50172"/>
    </source>
</evidence>
<dbReference type="PROSITE" id="PS50172">
    <property type="entry name" value="BRCT"/>
    <property type="match status" value="1"/>
</dbReference>
<gene>
    <name evidence="6" type="ORF">GCM10009801_40260</name>
</gene>
<organism evidence="6 7">
    <name type="scientific">Streptomyces albiaxialis</name>
    <dbReference type="NCBI Taxonomy" id="329523"/>
    <lineage>
        <taxon>Bacteria</taxon>
        <taxon>Bacillati</taxon>
        <taxon>Actinomycetota</taxon>
        <taxon>Actinomycetes</taxon>
        <taxon>Kitasatosporales</taxon>
        <taxon>Streptomycetaceae</taxon>
        <taxon>Streptomyces</taxon>
    </lineage>
</organism>
<proteinExistence type="predicted"/>
<dbReference type="Pfam" id="PF00929">
    <property type="entry name" value="RNase_T"/>
    <property type="match status" value="1"/>
</dbReference>
<accession>A0ABP5HNI6</accession>
<dbReference type="NCBIfam" id="NF004719">
    <property type="entry name" value="PRK06063.1"/>
    <property type="match status" value="1"/>
</dbReference>
<feature type="compositionally biased region" description="Gly residues" evidence="4">
    <location>
        <begin position="225"/>
        <end position="244"/>
    </location>
</feature>
<dbReference type="Gene3D" id="3.40.50.10190">
    <property type="entry name" value="BRCT domain"/>
    <property type="match status" value="1"/>
</dbReference>
<dbReference type="InterPro" id="IPR006054">
    <property type="entry name" value="DnaQ"/>
</dbReference>
<dbReference type="PANTHER" id="PTHR30231:SF4">
    <property type="entry name" value="PROTEIN NEN2"/>
    <property type="match status" value="1"/>
</dbReference>
<keyword evidence="1" id="KW-0540">Nuclease</keyword>
<dbReference type="InterPro" id="IPR036420">
    <property type="entry name" value="BRCT_dom_sf"/>
</dbReference>
<dbReference type="SMART" id="SM00479">
    <property type="entry name" value="EXOIII"/>
    <property type="match status" value="1"/>
</dbReference>
<dbReference type="PANTHER" id="PTHR30231">
    <property type="entry name" value="DNA POLYMERASE III SUBUNIT EPSILON"/>
    <property type="match status" value="1"/>
</dbReference>
<dbReference type="Proteomes" id="UP001500016">
    <property type="component" value="Unassembled WGS sequence"/>
</dbReference>
<dbReference type="GO" id="GO:0004527">
    <property type="term" value="F:exonuclease activity"/>
    <property type="evidence" value="ECO:0007669"/>
    <property type="project" value="UniProtKB-KW"/>
</dbReference>
<comment type="caution">
    <text evidence="6">The sequence shown here is derived from an EMBL/GenBank/DDBJ whole genome shotgun (WGS) entry which is preliminary data.</text>
</comment>
<feature type="domain" description="BRCT" evidence="5">
    <location>
        <begin position="271"/>
        <end position="349"/>
    </location>
</feature>
<dbReference type="InterPro" id="IPR036397">
    <property type="entry name" value="RNaseH_sf"/>
</dbReference>
<dbReference type="EMBL" id="BAAAPE010000010">
    <property type="protein sequence ID" value="GAA2081374.1"/>
    <property type="molecule type" value="Genomic_DNA"/>
</dbReference>
<dbReference type="SUPFAM" id="SSF52113">
    <property type="entry name" value="BRCT domain"/>
    <property type="match status" value="1"/>
</dbReference>
<sequence length="357" mass="38267">MLEDQTALPDGVAAAIPAQPAADPHDAPSSWPSGYPERYAVVDVETTGLARDDRIVSAAVYRLDAHGDVEDHWYTPVNPRRDPGPTWIHGLTADVLADAPLFEDIAEEFAEHLADRVLVAHNAIFDWSMIAREFARARRTAPVRQRLCTIALSKELALPLPNHKLESLAAHYGVVQQRAHHALDDARVLAEAFRPSLHLAARQDVRLPLLACQPLSEWSDAVVPRGGGSGGSGPGGGAGGGGWSGRSYAGTWRPSRKRPKCPYPNPGRYEPGGPLVQGMRVAISGDTSVDRELLEDRAIEAGLHIASSVSRLTSLLVTNDPDSPTSKVVKARSFGTPVIDEAAFSQLLQDVAPAPEG</sequence>